<dbReference type="SMART" id="SM00421">
    <property type="entry name" value="HTH_LUXR"/>
    <property type="match status" value="1"/>
</dbReference>
<dbReference type="CDD" id="cd06170">
    <property type="entry name" value="LuxR_C_like"/>
    <property type="match status" value="1"/>
</dbReference>
<dbReference type="InterPro" id="IPR039420">
    <property type="entry name" value="WalR-like"/>
</dbReference>
<dbReference type="PANTHER" id="PTHR43214:SF41">
    <property type="entry name" value="NITRATE_NITRITE RESPONSE REGULATOR PROTEIN NARP"/>
    <property type="match status" value="1"/>
</dbReference>
<reference evidence="9" key="1">
    <citation type="journal article" date="2019" name="Int. J. Syst. Evol. Microbiol.">
        <title>The Global Catalogue of Microorganisms (GCM) 10K type strain sequencing project: providing services to taxonomists for standard genome sequencing and annotation.</title>
        <authorList>
            <consortium name="The Broad Institute Genomics Platform"/>
            <consortium name="The Broad Institute Genome Sequencing Center for Infectious Disease"/>
            <person name="Wu L."/>
            <person name="Ma J."/>
        </authorList>
    </citation>
    <scope>NUCLEOTIDE SEQUENCE [LARGE SCALE GENOMIC DNA]</scope>
    <source>
        <strain evidence="9">JCM 31921</strain>
    </source>
</reference>
<gene>
    <name evidence="8" type="ORF">GCM10023092_23090</name>
</gene>
<organism evidence="8 9">
    <name type="scientific">Rurimicrobium arvi</name>
    <dbReference type="NCBI Taxonomy" id="2049916"/>
    <lineage>
        <taxon>Bacteria</taxon>
        <taxon>Pseudomonadati</taxon>
        <taxon>Bacteroidota</taxon>
        <taxon>Chitinophagia</taxon>
        <taxon>Chitinophagales</taxon>
        <taxon>Chitinophagaceae</taxon>
        <taxon>Rurimicrobium</taxon>
    </lineage>
</organism>
<feature type="domain" description="HTH luxR-type" evidence="6">
    <location>
        <begin position="156"/>
        <end position="221"/>
    </location>
</feature>
<dbReference type="SUPFAM" id="SSF52172">
    <property type="entry name" value="CheY-like"/>
    <property type="match status" value="1"/>
</dbReference>
<proteinExistence type="predicted"/>
<name>A0ABP8MYD2_9BACT</name>
<dbReference type="SUPFAM" id="SSF46894">
    <property type="entry name" value="C-terminal effector domain of the bipartite response regulators"/>
    <property type="match status" value="1"/>
</dbReference>
<evidence type="ECO:0000259" key="7">
    <source>
        <dbReference type="PROSITE" id="PS50110"/>
    </source>
</evidence>
<keyword evidence="3" id="KW-0238">DNA-binding</keyword>
<dbReference type="InterPro" id="IPR011006">
    <property type="entry name" value="CheY-like_superfamily"/>
</dbReference>
<dbReference type="InterPro" id="IPR001789">
    <property type="entry name" value="Sig_transdc_resp-reg_receiver"/>
</dbReference>
<dbReference type="PROSITE" id="PS50043">
    <property type="entry name" value="HTH_LUXR_2"/>
    <property type="match status" value="1"/>
</dbReference>
<keyword evidence="4" id="KW-0804">Transcription</keyword>
<sequence length="237" mass="27188">MPTVNETNKPILVAFADDHELIRVTMIPYLETNDEFQPVKVILTASNGVELISAIKSSPQKPHVCILDIKMPEMDGFSTVREIRETWPNMKVLILTAYSRSTFIIRMIFAGVHGYISKNSHPQTIREAVIEVQRTGIYCNDLISQKEIRSLQTHKEKEFVPKLSEAELELLKYCIEDRTYKEIAVLMKTTAKSIEGHRNKLFQKLGAKSRTGLVMYAVVNGYVDLEDHNYQKLFKIQ</sequence>
<dbReference type="SMART" id="SM00448">
    <property type="entry name" value="REC"/>
    <property type="match status" value="1"/>
</dbReference>
<evidence type="ECO:0000256" key="3">
    <source>
        <dbReference type="ARBA" id="ARBA00023125"/>
    </source>
</evidence>
<evidence type="ECO:0000256" key="1">
    <source>
        <dbReference type="ARBA" id="ARBA00022553"/>
    </source>
</evidence>
<dbReference type="Pfam" id="PF00072">
    <property type="entry name" value="Response_reg"/>
    <property type="match status" value="1"/>
</dbReference>
<evidence type="ECO:0000256" key="5">
    <source>
        <dbReference type="PROSITE-ProRule" id="PRU00169"/>
    </source>
</evidence>
<dbReference type="Proteomes" id="UP001501410">
    <property type="component" value="Unassembled WGS sequence"/>
</dbReference>
<dbReference type="PROSITE" id="PS50110">
    <property type="entry name" value="RESPONSE_REGULATORY"/>
    <property type="match status" value="1"/>
</dbReference>
<keyword evidence="1 5" id="KW-0597">Phosphoprotein</keyword>
<keyword evidence="2" id="KW-0805">Transcription regulation</keyword>
<evidence type="ECO:0000259" key="6">
    <source>
        <dbReference type="PROSITE" id="PS50043"/>
    </source>
</evidence>
<dbReference type="InterPro" id="IPR016032">
    <property type="entry name" value="Sig_transdc_resp-reg_C-effctor"/>
</dbReference>
<evidence type="ECO:0000256" key="2">
    <source>
        <dbReference type="ARBA" id="ARBA00023015"/>
    </source>
</evidence>
<dbReference type="Pfam" id="PF00196">
    <property type="entry name" value="GerE"/>
    <property type="match status" value="1"/>
</dbReference>
<evidence type="ECO:0000256" key="4">
    <source>
        <dbReference type="ARBA" id="ARBA00023163"/>
    </source>
</evidence>
<dbReference type="PANTHER" id="PTHR43214">
    <property type="entry name" value="TWO-COMPONENT RESPONSE REGULATOR"/>
    <property type="match status" value="1"/>
</dbReference>
<comment type="caution">
    <text evidence="8">The sequence shown here is derived from an EMBL/GenBank/DDBJ whole genome shotgun (WGS) entry which is preliminary data.</text>
</comment>
<feature type="modified residue" description="4-aspartylphosphate" evidence="5">
    <location>
        <position position="68"/>
    </location>
</feature>
<dbReference type="RefSeq" id="WP_344827157.1">
    <property type="nucleotide sequence ID" value="NZ_BAABEZ010000022.1"/>
</dbReference>
<evidence type="ECO:0000313" key="8">
    <source>
        <dbReference type="EMBL" id="GAA4456979.1"/>
    </source>
</evidence>
<protein>
    <submittedName>
        <fullName evidence="8">Response regulator transcription factor</fullName>
    </submittedName>
</protein>
<accession>A0ABP8MYD2</accession>
<feature type="domain" description="Response regulatory" evidence="7">
    <location>
        <begin position="12"/>
        <end position="133"/>
    </location>
</feature>
<evidence type="ECO:0000313" key="9">
    <source>
        <dbReference type="Proteomes" id="UP001501410"/>
    </source>
</evidence>
<dbReference type="InterPro" id="IPR000792">
    <property type="entry name" value="Tscrpt_reg_LuxR_C"/>
</dbReference>
<dbReference type="CDD" id="cd17535">
    <property type="entry name" value="REC_NarL-like"/>
    <property type="match status" value="1"/>
</dbReference>
<dbReference type="Gene3D" id="3.40.50.2300">
    <property type="match status" value="1"/>
</dbReference>
<dbReference type="EMBL" id="BAABEZ010000022">
    <property type="protein sequence ID" value="GAA4456979.1"/>
    <property type="molecule type" value="Genomic_DNA"/>
</dbReference>
<dbReference type="InterPro" id="IPR058245">
    <property type="entry name" value="NreC/VraR/RcsB-like_REC"/>
</dbReference>
<keyword evidence="9" id="KW-1185">Reference proteome</keyword>